<comment type="similarity">
    <text evidence="7">Belongs to the class I-like SAM-binding methyltransferase superfamily. rRNA adenine N(6)-methyltransferase family. RsmA subfamily.</text>
</comment>
<dbReference type="GO" id="GO:0003723">
    <property type="term" value="F:RNA binding"/>
    <property type="evidence" value="ECO:0007669"/>
    <property type="project" value="UniProtKB-UniRule"/>
</dbReference>
<dbReference type="Gene3D" id="3.40.50.150">
    <property type="entry name" value="Vaccinia Virus protein VP39"/>
    <property type="match status" value="1"/>
</dbReference>
<sequence>MKGLFVSTIDGLPPLREVIKAHDLVAKKQLGQNFLLDLNLTAKIARLAGDLSACDVLEVGPGPGGLTRGLLVEGARRVLAVEKDPRCVPALEEIGAVYPGRLQVINADAMEVDVLGHLNAPVRVVANLPYNVGTELLIRWLTPKIWPPFWQSLTLMFQKEVAERIVAKPRSDHYGRLALLVGWRCDAKIVMHLPPEAFTPAPKVHSAVVHLTRLEAPRFAADETVLNRITTMAFGQRRKMLRSSLKGMGPAIEAQLEAAGIPPTARAEEIELERFCALARIVAAG</sequence>
<dbReference type="InterPro" id="IPR020598">
    <property type="entry name" value="rRNA_Ade_methylase_Trfase_N"/>
</dbReference>
<feature type="binding site" evidence="7 8">
    <location>
        <position position="82"/>
    </location>
    <ligand>
        <name>S-adenosyl-L-methionine</name>
        <dbReference type="ChEBI" id="CHEBI:59789"/>
    </ligand>
</feature>
<dbReference type="InterPro" id="IPR001737">
    <property type="entry name" value="KsgA/Erm"/>
</dbReference>
<dbReference type="NCBIfam" id="TIGR00755">
    <property type="entry name" value="ksgA"/>
    <property type="match status" value="1"/>
</dbReference>
<protein>
    <recommendedName>
        <fullName evidence="7">Ribosomal RNA small subunit methyltransferase A</fullName>
        <ecNumber evidence="7">2.1.1.182</ecNumber>
    </recommendedName>
    <alternativeName>
        <fullName evidence="7">16S rRNA (adenine(1518)-N(6)/adenine(1519)-N(6))-dimethyltransferase</fullName>
    </alternativeName>
    <alternativeName>
        <fullName evidence="7">16S rRNA dimethyladenosine transferase</fullName>
    </alternativeName>
    <alternativeName>
        <fullName evidence="7">16S rRNA dimethylase</fullName>
    </alternativeName>
    <alternativeName>
        <fullName evidence="7">S-adenosylmethionine-6-N', N'-adenosyl(rRNA) dimethyltransferase</fullName>
    </alternativeName>
</protein>
<feature type="binding site" evidence="7 8">
    <location>
        <position position="33"/>
    </location>
    <ligand>
        <name>S-adenosyl-L-methionine</name>
        <dbReference type="ChEBI" id="CHEBI:59789"/>
    </ligand>
</feature>
<accession>A0AA37TXZ4</accession>
<evidence type="ECO:0000256" key="7">
    <source>
        <dbReference type="HAMAP-Rule" id="MF_00607"/>
    </source>
</evidence>
<comment type="function">
    <text evidence="7">Specifically dimethylates two adjacent adenosines (A1518 and A1519) in the loop of a conserved hairpin near the 3'-end of 16S rRNA in the 30S particle. May play a critical role in biogenesis of 30S subunits.</text>
</comment>
<keyword evidence="1 7" id="KW-0963">Cytoplasm</keyword>
<dbReference type="PROSITE" id="PS51689">
    <property type="entry name" value="SAM_RNA_A_N6_MT"/>
    <property type="match status" value="1"/>
</dbReference>
<evidence type="ECO:0000256" key="3">
    <source>
        <dbReference type="ARBA" id="ARBA00022603"/>
    </source>
</evidence>
<evidence type="ECO:0000256" key="4">
    <source>
        <dbReference type="ARBA" id="ARBA00022679"/>
    </source>
</evidence>
<dbReference type="InterPro" id="IPR011530">
    <property type="entry name" value="rRNA_adenine_dimethylase"/>
</dbReference>
<keyword evidence="3 7" id="KW-0489">Methyltransferase</keyword>
<evidence type="ECO:0000256" key="8">
    <source>
        <dbReference type="PROSITE-ProRule" id="PRU01026"/>
    </source>
</evidence>
<keyword evidence="5 7" id="KW-0949">S-adenosyl-L-methionine</keyword>
<feature type="binding site" evidence="7 8">
    <location>
        <position position="60"/>
    </location>
    <ligand>
        <name>S-adenosyl-L-methionine</name>
        <dbReference type="ChEBI" id="CHEBI:59789"/>
    </ligand>
</feature>
<feature type="binding site" evidence="7 8">
    <location>
        <position position="127"/>
    </location>
    <ligand>
        <name>S-adenosyl-L-methionine</name>
        <dbReference type="ChEBI" id="CHEBI:59789"/>
    </ligand>
</feature>
<evidence type="ECO:0000256" key="2">
    <source>
        <dbReference type="ARBA" id="ARBA00022552"/>
    </source>
</evidence>
<dbReference type="InterPro" id="IPR020596">
    <property type="entry name" value="rRNA_Ade_Mease_Trfase_CS"/>
</dbReference>
<dbReference type="PANTHER" id="PTHR11727:SF7">
    <property type="entry name" value="DIMETHYLADENOSINE TRANSFERASE-RELATED"/>
    <property type="match status" value="1"/>
</dbReference>
<dbReference type="EMBL" id="BSPP01000010">
    <property type="protein sequence ID" value="GLS87615.1"/>
    <property type="molecule type" value="Genomic_DNA"/>
</dbReference>
<comment type="catalytic activity">
    <reaction evidence="7">
        <text>adenosine(1518)/adenosine(1519) in 16S rRNA + 4 S-adenosyl-L-methionine = N(6)-dimethyladenosine(1518)/N(6)-dimethyladenosine(1519) in 16S rRNA + 4 S-adenosyl-L-homocysteine + 4 H(+)</text>
        <dbReference type="Rhea" id="RHEA:19609"/>
        <dbReference type="Rhea" id="RHEA-COMP:10232"/>
        <dbReference type="Rhea" id="RHEA-COMP:10233"/>
        <dbReference type="ChEBI" id="CHEBI:15378"/>
        <dbReference type="ChEBI" id="CHEBI:57856"/>
        <dbReference type="ChEBI" id="CHEBI:59789"/>
        <dbReference type="ChEBI" id="CHEBI:74411"/>
        <dbReference type="ChEBI" id="CHEBI:74493"/>
        <dbReference type="EC" id="2.1.1.182"/>
    </reaction>
</comment>
<feature type="domain" description="Ribosomal RNA adenine methylase transferase N-terminal" evidence="9">
    <location>
        <begin position="40"/>
        <end position="215"/>
    </location>
</feature>
<feature type="binding site" evidence="7 8">
    <location>
        <position position="108"/>
    </location>
    <ligand>
        <name>S-adenosyl-L-methionine</name>
        <dbReference type="ChEBI" id="CHEBI:59789"/>
    </ligand>
</feature>
<name>A0AA37TXZ4_9RHOB</name>
<keyword evidence="6 7" id="KW-0694">RNA-binding</keyword>
<evidence type="ECO:0000313" key="11">
    <source>
        <dbReference type="Proteomes" id="UP001157355"/>
    </source>
</evidence>
<evidence type="ECO:0000259" key="9">
    <source>
        <dbReference type="SMART" id="SM00650"/>
    </source>
</evidence>
<keyword evidence="2 7" id="KW-0698">rRNA processing</keyword>
<evidence type="ECO:0000256" key="5">
    <source>
        <dbReference type="ARBA" id="ARBA00022691"/>
    </source>
</evidence>
<organism evidence="10 11">
    <name type="scientific">Cypionkella aquatica</name>
    <dbReference type="NCBI Taxonomy" id="1756042"/>
    <lineage>
        <taxon>Bacteria</taxon>
        <taxon>Pseudomonadati</taxon>
        <taxon>Pseudomonadota</taxon>
        <taxon>Alphaproteobacteria</taxon>
        <taxon>Rhodobacterales</taxon>
        <taxon>Paracoccaceae</taxon>
        <taxon>Cypionkella</taxon>
    </lineage>
</organism>
<evidence type="ECO:0000256" key="1">
    <source>
        <dbReference type="ARBA" id="ARBA00022490"/>
    </source>
</evidence>
<comment type="subcellular location">
    <subcellularLocation>
        <location evidence="7">Cytoplasm</location>
    </subcellularLocation>
</comment>
<dbReference type="SMART" id="SM00650">
    <property type="entry name" value="rADc"/>
    <property type="match status" value="1"/>
</dbReference>
<dbReference type="PANTHER" id="PTHR11727">
    <property type="entry name" value="DIMETHYLADENOSINE TRANSFERASE"/>
    <property type="match status" value="1"/>
</dbReference>
<keyword evidence="4 7" id="KW-0808">Transferase</keyword>
<dbReference type="EC" id="2.1.1.182" evidence="7"/>
<dbReference type="CDD" id="cd02440">
    <property type="entry name" value="AdoMet_MTases"/>
    <property type="match status" value="1"/>
</dbReference>
<dbReference type="Proteomes" id="UP001157355">
    <property type="component" value="Unassembled WGS sequence"/>
</dbReference>
<keyword evidence="11" id="KW-1185">Reference proteome</keyword>
<reference evidence="10 11" key="1">
    <citation type="journal article" date="2014" name="Int. J. Syst. Evol. Microbiol.">
        <title>Complete genome sequence of Corynebacterium casei LMG S-19264T (=DSM 44701T), isolated from a smear-ripened cheese.</title>
        <authorList>
            <consortium name="US DOE Joint Genome Institute (JGI-PGF)"/>
            <person name="Walter F."/>
            <person name="Albersmeier A."/>
            <person name="Kalinowski J."/>
            <person name="Ruckert C."/>
        </authorList>
    </citation>
    <scope>NUCLEOTIDE SEQUENCE [LARGE SCALE GENOMIC DNA]</scope>
    <source>
        <strain evidence="10 11">NBRC 111766</strain>
    </source>
</reference>
<dbReference type="SUPFAM" id="SSF53335">
    <property type="entry name" value="S-adenosyl-L-methionine-dependent methyltransferases"/>
    <property type="match status" value="1"/>
</dbReference>
<dbReference type="FunFam" id="1.10.8.100:FF:000001">
    <property type="entry name" value="Ribosomal RNA small subunit methyltransferase A"/>
    <property type="match status" value="1"/>
</dbReference>
<dbReference type="InterPro" id="IPR023165">
    <property type="entry name" value="rRNA_Ade_diMease-like_C"/>
</dbReference>
<dbReference type="InterPro" id="IPR029063">
    <property type="entry name" value="SAM-dependent_MTases_sf"/>
</dbReference>
<dbReference type="Pfam" id="PF00398">
    <property type="entry name" value="RrnaAD"/>
    <property type="match status" value="1"/>
</dbReference>
<dbReference type="Gene3D" id="1.10.8.100">
    <property type="entry name" value="Ribosomal RNA adenine dimethylase-like, domain 2"/>
    <property type="match status" value="1"/>
</dbReference>
<evidence type="ECO:0000256" key="6">
    <source>
        <dbReference type="ARBA" id="ARBA00022884"/>
    </source>
</evidence>
<proteinExistence type="inferred from homology"/>
<dbReference type="HAMAP" id="MF_00607">
    <property type="entry name" value="16SrRNA_methyltr_A"/>
    <property type="match status" value="1"/>
</dbReference>
<gene>
    <name evidence="7 10" type="primary">rsmA</name>
    <name evidence="7" type="synonym">ksgA</name>
    <name evidence="10" type="ORF">GCM10010873_25890</name>
</gene>
<evidence type="ECO:0000313" key="10">
    <source>
        <dbReference type="EMBL" id="GLS87615.1"/>
    </source>
</evidence>
<dbReference type="GO" id="GO:0052908">
    <property type="term" value="F:16S rRNA (adenine(1518)-N(6)/adenine(1519)-N(6))-dimethyltransferase activity"/>
    <property type="evidence" value="ECO:0007669"/>
    <property type="project" value="UniProtKB-EC"/>
</dbReference>
<dbReference type="GO" id="GO:0005829">
    <property type="term" value="C:cytosol"/>
    <property type="evidence" value="ECO:0007669"/>
    <property type="project" value="TreeGrafter"/>
</dbReference>
<comment type="caution">
    <text evidence="10">The sequence shown here is derived from an EMBL/GenBank/DDBJ whole genome shotgun (WGS) entry which is preliminary data.</text>
</comment>
<dbReference type="AlphaFoldDB" id="A0AA37TXZ4"/>
<dbReference type="PROSITE" id="PS01131">
    <property type="entry name" value="RRNA_A_DIMETH"/>
    <property type="match status" value="1"/>
</dbReference>
<feature type="binding site" evidence="7 8">
    <location>
        <position position="35"/>
    </location>
    <ligand>
        <name>S-adenosyl-L-methionine</name>
        <dbReference type="ChEBI" id="CHEBI:59789"/>
    </ligand>
</feature>